<accession>A0AA40FKM9</accession>
<protein>
    <submittedName>
        <fullName evidence="1">Uncharacterized protein</fullName>
    </submittedName>
</protein>
<name>A0AA40FKM9_9HYME</name>
<reference evidence="1" key="1">
    <citation type="submission" date="2021-10" db="EMBL/GenBank/DDBJ databases">
        <title>Melipona bicolor Genome sequencing and assembly.</title>
        <authorList>
            <person name="Araujo N.S."/>
            <person name="Arias M.C."/>
        </authorList>
    </citation>
    <scope>NUCLEOTIDE SEQUENCE</scope>
    <source>
        <strain evidence="1">USP_2M_L1-L4_2017</strain>
        <tissue evidence="1">Whole body</tissue>
    </source>
</reference>
<dbReference type="EMBL" id="JAHYIQ010000029">
    <property type="protein sequence ID" value="KAK1120886.1"/>
    <property type="molecule type" value="Genomic_DNA"/>
</dbReference>
<keyword evidence="2" id="KW-1185">Reference proteome</keyword>
<organism evidence="1 2">
    <name type="scientific">Melipona bicolor</name>
    <dbReference type="NCBI Taxonomy" id="60889"/>
    <lineage>
        <taxon>Eukaryota</taxon>
        <taxon>Metazoa</taxon>
        <taxon>Ecdysozoa</taxon>
        <taxon>Arthropoda</taxon>
        <taxon>Hexapoda</taxon>
        <taxon>Insecta</taxon>
        <taxon>Pterygota</taxon>
        <taxon>Neoptera</taxon>
        <taxon>Endopterygota</taxon>
        <taxon>Hymenoptera</taxon>
        <taxon>Apocrita</taxon>
        <taxon>Aculeata</taxon>
        <taxon>Apoidea</taxon>
        <taxon>Anthophila</taxon>
        <taxon>Apidae</taxon>
        <taxon>Melipona</taxon>
    </lineage>
</organism>
<gene>
    <name evidence="1" type="ORF">K0M31_011085</name>
</gene>
<proteinExistence type="predicted"/>
<evidence type="ECO:0000313" key="1">
    <source>
        <dbReference type="EMBL" id="KAK1120886.1"/>
    </source>
</evidence>
<evidence type="ECO:0000313" key="2">
    <source>
        <dbReference type="Proteomes" id="UP001177670"/>
    </source>
</evidence>
<dbReference type="Proteomes" id="UP001177670">
    <property type="component" value="Unassembled WGS sequence"/>
</dbReference>
<sequence>MASPRVFDFIRHSEIPNLLALFSKSRHVPQANSQQSDYTVAKEVEEFARGKDATKEPPRLPAHLLAL</sequence>
<comment type="caution">
    <text evidence="1">The sequence shown here is derived from an EMBL/GenBank/DDBJ whole genome shotgun (WGS) entry which is preliminary data.</text>
</comment>
<dbReference type="AlphaFoldDB" id="A0AA40FKM9"/>